<evidence type="ECO:0000256" key="1">
    <source>
        <dbReference type="SAM" id="MobiDB-lite"/>
    </source>
</evidence>
<protein>
    <submittedName>
        <fullName evidence="2">Uncharacterized protein</fullName>
    </submittedName>
</protein>
<feature type="compositionally biased region" description="Low complexity" evidence="1">
    <location>
        <begin position="131"/>
        <end position="150"/>
    </location>
</feature>
<sequence>MKPQRRETFSWGTRPSFLAAKINQSPKKSIWKLARQDDAPFTVNIPCGGVGGRKGGERNSKQMTSLQIHARNVNEDSRGEKGDSVSLNRVEWPEAASPPTWAARVRAPGRGYSLNSSNNNSRPRNPRRRCPNNPATSSNSSTPRTRSATPLRPGRGPWAEPPSRRTRSAFLYCLILTEMGERIACLTNLSSRPFTL</sequence>
<reference evidence="2" key="1">
    <citation type="submission" date="2020-11" db="EMBL/GenBank/DDBJ databases">
        <authorList>
            <person name="Tran Van P."/>
        </authorList>
    </citation>
    <scope>NUCLEOTIDE SEQUENCE</scope>
</reference>
<proteinExistence type="predicted"/>
<gene>
    <name evidence="2" type="ORF">TDIB3V08_LOCUS1273</name>
</gene>
<name>A0A7R8VAQ6_TIMDO</name>
<feature type="region of interest" description="Disordered" evidence="1">
    <location>
        <begin position="68"/>
        <end position="162"/>
    </location>
</feature>
<accession>A0A7R8VAQ6</accession>
<dbReference type="EMBL" id="OA564590">
    <property type="protein sequence ID" value="CAD7194861.1"/>
    <property type="molecule type" value="Genomic_DNA"/>
</dbReference>
<feature type="compositionally biased region" description="Basic and acidic residues" evidence="1">
    <location>
        <begin position="72"/>
        <end position="83"/>
    </location>
</feature>
<evidence type="ECO:0000313" key="2">
    <source>
        <dbReference type="EMBL" id="CAD7194861.1"/>
    </source>
</evidence>
<organism evidence="2">
    <name type="scientific">Timema douglasi</name>
    <name type="common">Walking stick</name>
    <dbReference type="NCBI Taxonomy" id="61478"/>
    <lineage>
        <taxon>Eukaryota</taxon>
        <taxon>Metazoa</taxon>
        <taxon>Ecdysozoa</taxon>
        <taxon>Arthropoda</taxon>
        <taxon>Hexapoda</taxon>
        <taxon>Insecta</taxon>
        <taxon>Pterygota</taxon>
        <taxon>Neoptera</taxon>
        <taxon>Polyneoptera</taxon>
        <taxon>Phasmatodea</taxon>
        <taxon>Timematodea</taxon>
        <taxon>Timematoidea</taxon>
        <taxon>Timematidae</taxon>
        <taxon>Timema</taxon>
    </lineage>
</organism>
<dbReference type="AlphaFoldDB" id="A0A7R8VAQ6"/>